<protein>
    <submittedName>
        <fullName evidence="1">Uncharacterized protein</fullName>
    </submittedName>
</protein>
<name>A0A2I0TMV4_LIMLA</name>
<evidence type="ECO:0000313" key="1">
    <source>
        <dbReference type="EMBL" id="PKU35134.1"/>
    </source>
</evidence>
<dbReference type="EMBL" id="KZ508491">
    <property type="protein sequence ID" value="PKU35134.1"/>
    <property type="molecule type" value="Genomic_DNA"/>
</dbReference>
<reference evidence="2" key="1">
    <citation type="submission" date="2017-11" db="EMBL/GenBank/DDBJ databases">
        <authorList>
            <person name="Lima N.C."/>
            <person name="Parody-Merino A.M."/>
            <person name="Battley P.F."/>
            <person name="Fidler A.E."/>
            <person name="Prosdocimi F."/>
        </authorList>
    </citation>
    <scope>NUCLEOTIDE SEQUENCE [LARGE SCALE GENOMIC DNA]</scope>
</reference>
<gene>
    <name evidence="1" type="ORF">llap_14562</name>
</gene>
<keyword evidence="2" id="KW-1185">Reference proteome</keyword>
<organism evidence="1 2">
    <name type="scientific">Limosa lapponica baueri</name>
    <dbReference type="NCBI Taxonomy" id="1758121"/>
    <lineage>
        <taxon>Eukaryota</taxon>
        <taxon>Metazoa</taxon>
        <taxon>Chordata</taxon>
        <taxon>Craniata</taxon>
        <taxon>Vertebrata</taxon>
        <taxon>Euteleostomi</taxon>
        <taxon>Archelosauria</taxon>
        <taxon>Archosauria</taxon>
        <taxon>Dinosauria</taxon>
        <taxon>Saurischia</taxon>
        <taxon>Theropoda</taxon>
        <taxon>Coelurosauria</taxon>
        <taxon>Aves</taxon>
        <taxon>Neognathae</taxon>
        <taxon>Neoaves</taxon>
        <taxon>Charadriiformes</taxon>
        <taxon>Scolopacidae</taxon>
        <taxon>Limosa</taxon>
    </lineage>
</organism>
<sequence>MGQETVPITIFLETLLSPMIQYGRAIVTHSPSWPDNPIVKTHEEPARQLPALRYFTEQLEKPLQISAQHSRVTANHANNADIGISL</sequence>
<evidence type="ECO:0000313" key="2">
    <source>
        <dbReference type="Proteomes" id="UP000233556"/>
    </source>
</evidence>
<reference evidence="2" key="2">
    <citation type="submission" date="2017-12" db="EMBL/GenBank/DDBJ databases">
        <title>Genome sequence of the Bar-tailed Godwit (Limosa lapponica baueri).</title>
        <authorList>
            <person name="Lima N.C.B."/>
            <person name="Parody-Merino A.M."/>
            <person name="Battley P.F."/>
            <person name="Fidler A.E."/>
            <person name="Prosdocimi F."/>
        </authorList>
    </citation>
    <scope>NUCLEOTIDE SEQUENCE [LARGE SCALE GENOMIC DNA]</scope>
</reference>
<dbReference type="Proteomes" id="UP000233556">
    <property type="component" value="Unassembled WGS sequence"/>
</dbReference>
<proteinExistence type="predicted"/>
<accession>A0A2I0TMV4</accession>
<dbReference type="AlphaFoldDB" id="A0A2I0TMV4"/>